<dbReference type="Gene3D" id="2.170.140.10">
    <property type="entry name" value="Chitin binding domain"/>
    <property type="match status" value="2"/>
</dbReference>
<dbReference type="GO" id="GO:0005576">
    <property type="term" value="C:extracellular region"/>
    <property type="evidence" value="ECO:0007669"/>
    <property type="project" value="InterPro"/>
</dbReference>
<dbReference type="GO" id="GO:0008061">
    <property type="term" value="F:chitin binding"/>
    <property type="evidence" value="ECO:0007669"/>
    <property type="project" value="InterPro"/>
</dbReference>
<accession>R4UNL9</accession>
<evidence type="ECO:0000256" key="1">
    <source>
        <dbReference type="SAM" id="SignalP"/>
    </source>
</evidence>
<dbReference type="AlphaFoldDB" id="R4UNL9"/>
<sequence length="132" mass="14519">MSTQQWLVILFVLLSHANKASFQNSGFKCTSPGYFADLRDCHNFYYCDSNLNVLQGTCTEYGHFDPVETCAWGGCTTTIEPFKCTAAGYYPDPTDCRRYYQCSSALVATSHICMGGGGYFNTDTLGCEAGDC</sequence>
<feature type="chain" id="PRO_5004380442" evidence="1">
    <location>
        <begin position="23"/>
        <end position="132"/>
    </location>
</feature>
<organism evidence="3">
    <name type="scientific">Coptotermes formosanus</name>
    <name type="common">Formosan subterranean termite</name>
    <dbReference type="NCBI Taxonomy" id="36987"/>
    <lineage>
        <taxon>Eukaryota</taxon>
        <taxon>Metazoa</taxon>
        <taxon>Ecdysozoa</taxon>
        <taxon>Arthropoda</taxon>
        <taxon>Hexapoda</taxon>
        <taxon>Insecta</taxon>
        <taxon>Pterygota</taxon>
        <taxon>Neoptera</taxon>
        <taxon>Polyneoptera</taxon>
        <taxon>Dictyoptera</taxon>
        <taxon>Blattodea</taxon>
        <taxon>Blattoidea</taxon>
        <taxon>Termitoidae</taxon>
        <taxon>Rhinotermitidae</taxon>
        <taxon>Coptotermes</taxon>
    </lineage>
</organism>
<dbReference type="EMBL" id="KC740946">
    <property type="protein sequence ID" value="AGM32770.1"/>
    <property type="molecule type" value="mRNA"/>
</dbReference>
<keyword evidence="1" id="KW-0732">Signal</keyword>
<reference evidence="3" key="1">
    <citation type="submission" date="2013-03" db="EMBL/GenBank/DDBJ databases">
        <title>Immune-Related transcriptome of Coptotermes formosanus Shiraki workers: the defense mechanism.</title>
        <authorList>
            <person name="Hussain A."/>
            <person name="Li Y.F."/>
            <person name="Wen S.Y."/>
        </authorList>
    </citation>
    <scope>NUCLEOTIDE SEQUENCE</scope>
</reference>
<feature type="domain" description="Chitin-binding type-2" evidence="2">
    <location>
        <begin position="27"/>
        <end position="77"/>
    </location>
</feature>
<dbReference type="SMART" id="SM00494">
    <property type="entry name" value="ChtBD2"/>
    <property type="match status" value="2"/>
</dbReference>
<protein>
    <submittedName>
        <fullName evidence="3">Chitin binding peritrophin-A domain containing protein</fullName>
    </submittedName>
</protein>
<dbReference type="InterPro" id="IPR002557">
    <property type="entry name" value="Chitin-bd_dom"/>
</dbReference>
<proteinExistence type="evidence at transcript level"/>
<feature type="domain" description="Chitin-binding type-2" evidence="2">
    <location>
        <begin position="82"/>
        <end position="131"/>
    </location>
</feature>
<dbReference type="SUPFAM" id="SSF57625">
    <property type="entry name" value="Invertebrate chitin-binding proteins"/>
    <property type="match status" value="2"/>
</dbReference>
<evidence type="ECO:0000259" key="2">
    <source>
        <dbReference type="SMART" id="SM00494"/>
    </source>
</evidence>
<name>R4UNL9_COPFO</name>
<dbReference type="Pfam" id="PF01607">
    <property type="entry name" value="CBM_14"/>
    <property type="match status" value="1"/>
</dbReference>
<feature type="signal peptide" evidence="1">
    <location>
        <begin position="1"/>
        <end position="22"/>
    </location>
</feature>
<evidence type="ECO:0000313" key="3">
    <source>
        <dbReference type="EMBL" id="AGM32770.1"/>
    </source>
</evidence>
<dbReference type="InterPro" id="IPR036508">
    <property type="entry name" value="Chitin-bd_dom_sf"/>
</dbReference>